<feature type="transmembrane region" description="Helical" evidence="1">
    <location>
        <begin position="233"/>
        <end position="254"/>
    </location>
</feature>
<keyword evidence="3" id="KW-1185">Reference proteome</keyword>
<feature type="transmembrane region" description="Helical" evidence="1">
    <location>
        <begin position="117"/>
        <end position="137"/>
    </location>
</feature>
<dbReference type="RefSeq" id="WP_190034412.1">
    <property type="nucleotide sequence ID" value="NZ_BMWD01000003.1"/>
</dbReference>
<feature type="transmembrane region" description="Helical" evidence="1">
    <location>
        <begin position="184"/>
        <end position="204"/>
    </location>
</feature>
<gene>
    <name evidence="2" type="ORF">GCM10010515_13730</name>
</gene>
<keyword evidence="1" id="KW-1133">Transmembrane helix</keyword>
<feature type="transmembrane region" description="Helical" evidence="1">
    <location>
        <begin position="35"/>
        <end position="57"/>
    </location>
</feature>
<proteinExistence type="predicted"/>
<reference evidence="2" key="2">
    <citation type="submission" date="2020-09" db="EMBL/GenBank/DDBJ databases">
        <authorList>
            <person name="Sun Q."/>
            <person name="Ohkuma M."/>
        </authorList>
    </citation>
    <scope>NUCLEOTIDE SEQUENCE</scope>
    <source>
        <strain evidence="2">JCM 4956</strain>
    </source>
</reference>
<feature type="transmembrane region" description="Helical" evidence="1">
    <location>
        <begin position="157"/>
        <end position="177"/>
    </location>
</feature>
<name>A0A918K5L7_9ACTN</name>
<feature type="transmembrane region" description="Helical" evidence="1">
    <location>
        <begin position="261"/>
        <end position="279"/>
    </location>
</feature>
<reference evidence="2" key="1">
    <citation type="journal article" date="2014" name="Int. J. Syst. Evol. Microbiol.">
        <title>Complete genome sequence of Corynebacterium casei LMG S-19264T (=DSM 44701T), isolated from a smear-ripened cheese.</title>
        <authorList>
            <consortium name="US DOE Joint Genome Institute (JGI-PGF)"/>
            <person name="Walter F."/>
            <person name="Albersmeier A."/>
            <person name="Kalinowski J."/>
            <person name="Ruckert C."/>
        </authorList>
    </citation>
    <scope>NUCLEOTIDE SEQUENCE</scope>
    <source>
        <strain evidence="2">JCM 4956</strain>
    </source>
</reference>
<protein>
    <submittedName>
        <fullName evidence="2">ABC transporter</fullName>
    </submittedName>
</protein>
<comment type="caution">
    <text evidence="2">The sequence shown here is derived from an EMBL/GenBank/DDBJ whole genome shotgun (WGS) entry which is preliminary data.</text>
</comment>
<feature type="transmembrane region" description="Helical" evidence="1">
    <location>
        <begin position="77"/>
        <end position="96"/>
    </location>
</feature>
<dbReference type="AlphaFoldDB" id="A0A918K5L7"/>
<dbReference type="Proteomes" id="UP000645555">
    <property type="component" value="Unassembled WGS sequence"/>
</dbReference>
<keyword evidence="1" id="KW-0812">Transmembrane</keyword>
<keyword evidence="1" id="KW-0472">Membrane</keyword>
<dbReference type="EMBL" id="BMWD01000003">
    <property type="protein sequence ID" value="GGX47883.1"/>
    <property type="molecule type" value="Genomic_DNA"/>
</dbReference>
<organism evidence="2 3">
    <name type="scientific">Streptomyces fructofermentans</name>
    <dbReference type="NCBI Taxonomy" id="152141"/>
    <lineage>
        <taxon>Bacteria</taxon>
        <taxon>Bacillati</taxon>
        <taxon>Actinomycetota</taxon>
        <taxon>Actinomycetes</taxon>
        <taxon>Kitasatosporales</taxon>
        <taxon>Streptomycetaceae</taxon>
        <taxon>Streptomyces</taxon>
    </lineage>
</organism>
<sequence>MSTRTGVRPVPAVAGTERRRWAAVFALARFEARELMLQIPVFVFFLAHLAHTVWKLATPEGEDAHPVLQDVDRATQTMPTLPALALLICVNAAVGRSRRHRTDEQFGVLAMEPWRRTVAHLLSAVPFALLTALIVAAEVVRAVSAPGAVGRLSPGELVVGPLTVLLFGVVGALIGRLTRFAPAAVLAAVVGSYILGVTVASALGGPRWMRWLAPVVPEDAGDPLPSDLLGRPAGWHALYLLGLTLLLCCVAVLAGGARSRLLTAAAAGSAVLTLTGAVGQSAGDPSALVAARVTASATPEKVQTCVRHDGSTYCAFPEWAGRTAEWADTVRRVRALAGGAAADTALTVRQRVEARRGPGQDSALAPASTPGQVSVGARWGGTRVPEFAVAVASVLVTGDEETGASVCDGRVVTTMWLALGTAADPMAELRRVRLDDDVSGGSVVHTPTEPLLISAPQTTVVRELLQRPRHRVAADVRAHWDELTAPGTSTARVAELLGVPLPGRPGDNVCGA</sequence>
<evidence type="ECO:0000256" key="1">
    <source>
        <dbReference type="SAM" id="Phobius"/>
    </source>
</evidence>
<evidence type="ECO:0000313" key="3">
    <source>
        <dbReference type="Proteomes" id="UP000645555"/>
    </source>
</evidence>
<accession>A0A918K5L7</accession>
<evidence type="ECO:0000313" key="2">
    <source>
        <dbReference type="EMBL" id="GGX47883.1"/>
    </source>
</evidence>